<dbReference type="SMART" id="SM00173">
    <property type="entry name" value="RAS"/>
    <property type="match status" value="1"/>
</dbReference>
<protein>
    <submittedName>
        <fullName evidence="2">Ras-protein Rab-22A</fullName>
    </submittedName>
</protein>
<sequence length="169" mass="18791">MYNARAPLEAKIVILGSQGVGKTSIAERFLARSFSPNSTSTIGACFMAKKLTIDNSRVSLQIWDTAGQELRRNMTEELIIVVVANKLDLALYEREVPSEEAREYTTRILGTDTLFYEVSAKEDNGTIEDIFVYIARLLLEQYHPPRILSPPRGRLGDDSAAPQSSCCGF</sequence>
<evidence type="ECO:0000313" key="2">
    <source>
        <dbReference type="EMBL" id="RCI03252.1"/>
    </source>
</evidence>
<dbReference type="PANTHER" id="PTHR47978">
    <property type="match status" value="1"/>
</dbReference>
<evidence type="ECO:0000256" key="1">
    <source>
        <dbReference type="ARBA" id="ARBA00022741"/>
    </source>
</evidence>
<dbReference type="GO" id="GO:0003924">
    <property type="term" value="F:GTPase activity"/>
    <property type="evidence" value="ECO:0007669"/>
    <property type="project" value="InterPro"/>
</dbReference>
<reference evidence="2 3" key="1">
    <citation type="journal article" date="2018" name="G3 (Bethesda)">
        <title>Phylogenetic and Phylogenomic Definition of Rhizopus Species.</title>
        <authorList>
            <person name="Gryganskyi A.P."/>
            <person name="Golan J."/>
            <person name="Dolatabadi S."/>
            <person name="Mondo S."/>
            <person name="Robb S."/>
            <person name="Idnurm A."/>
            <person name="Muszewska A."/>
            <person name="Steczkiewicz K."/>
            <person name="Masonjones S."/>
            <person name="Liao H.L."/>
            <person name="Gajdeczka M.T."/>
            <person name="Anike F."/>
            <person name="Vuek A."/>
            <person name="Anishchenko I.M."/>
            <person name="Voigt K."/>
            <person name="de Hoog G.S."/>
            <person name="Smith M.E."/>
            <person name="Heitman J."/>
            <person name="Vilgalys R."/>
            <person name="Stajich J.E."/>
        </authorList>
    </citation>
    <scope>NUCLEOTIDE SEQUENCE [LARGE SCALE GENOMIC DNA]</scope>
    <source>
        <strain evidence="2 3">LSU 92-RS-03</strain>
    </source>
</reference>
<dbReference type="SMART" id="SM00175">
    <property type="entry name" value="RAB"/>
    <property type="match status" value="1"/>
</dbReference>
<dbReference type="PRINTS" id="PR00449">
    <property type="entry name" value="RASTRNSFRMNG"/>
</dbReference>
<evidence type="ECO:0000313" key="3">
    <source>
        <dbReference type="Proteomes" id="UP000253551"/>
    </source>
</evidence>
<dbReference type="Pfam" id="PF00071">
    <property type="entry name" value="Ras"/>
    <property type="match status" value="1"/>
</dbReference>
<dbReference type="AlphaFoldDB" id="A0A367KN35"/>
<accession>A0A367KN35</accession>
<dbReference type="InterPro" id="IPR001806">
    <property type="entry name" value="Small_GTPase"/>
</dbReference>
<dbReference type="Gene3D" id="3.40.50.300">
    <property type="entry name" value="P-loop containing nucleotide triphosphate hydrolases"/>
    <property type="match status" value="2"/>
</dbReference>
<dbReference type="PROSITE" id="PS51419">
    <property type="entry name" value="RAB"/>
    <property type="match status" value="1"/>
</dbReference>
<keyword evidence="1" id="KW-0547">Nucleotide-binding</keyword>
<dbReference type="CDD" id="cd00154">
    <property type="entry name" value="Rab"/>
    <property type="match status" value="1"/>
</dbReference>
<comment type="caution">
    <text evidence="2">The sequence shown here is derived from an EMBL/GenBank/DDBJ whole genome shotgun (WGS) entry which is preliminary data.</text>
</comment>
<proteinExistence type="predicted"/>
<keyword evidence="3" id="KW-1185">Reference proteome</keyword>
<dbReference type="SMART" id="SM00174">
    <property type="entry name" value="RHO"/>
    <property type="match status" value="1"/>
</dbReference>
<dbReference type="GO" id="GO:0005525">
    <property type="term" value="F:GTP binding"/>
    <property type="evidence" value="ECO:0007669"/>
    <property type="project" value="InterPro"/>
</dbReference>
<dbReference type="EMBL" id="PJQM01001088">
    <property type="protein sequence ID" value="RCI03252.1"/>
    <property type="molecule type" value="Genomic_DNA"/>
</dbReference>
<dbReference type="STRING" id="4846.A0A367KN35"/>
<gene>
    <name evidence="2" type="primary">RAB22A</name>
    <name evidence="2" type="ORF">CU098_007760</name>
</gene>
<dbReference type="NCBIfam" id="TIGR00231">
    <property type="entry name" value="small_GTP"/>
    <property type="match status" value="1"/>
</dbReference>
<dbReference type="Proteomes" id="UP000253551">
    <property type="component" value="Unassembled WGS sequence"/>
</dbReference>
<dbReference type="InterPro" id="IPR005225">
    <property type="entry name" value="Small_GTP-bd"/>
</dbReference>
<dbReference type="OrthoDB" id="26525at2759"/>
<dbReference type="SUPFAM" id="SSF52540">
    <property type="entry name" value="P-loop containing nucleoside triphosphate hydrolases"/>
    <property type="match status" value="1"/>
</dbReference>
<dbReference type="InterPro" id="IPR027417">
    <property type="entry name" value="P-loop_NTPase"/>
</dbReference>
<name>A0A367KN35_RHIST</name>
<organism evidence="2 3">
    <name type="scientific">Rhizopus stolonifer</name>
    <name type="common">Rhizopus nigricans</name>
    <dbReference type="NCBI Taxonomy" id="4846"/>
    <lineage>
        <taxon>Eukaryota</taxon>
        <taxon>Fungi</taxon>
        <taxon>Fungi incertae sedis</taxon>
        <taxon>Mucoromycota</taxon>
        <taxon>Mucoromycotina</taxon>
        <taxon>Mucoromycetes</taxon>
        <taxon>Mucorales</taxon>
        <taxon>Mucorineae</taxon>
        <taxon>Rhizopodaceae</taxon>
        <taxon>Rhizopus</taxon>
    </lineage>
</organism>